<dbReference type="OMA" id="EDISQHC"/>
<organism evidence="3">
    <name type="scientific">Arthroderma gypseum (strain ATCC MYA-4604 / CBS 118893)</name>
    <name type="common">Microsporum gypseum</name>
    <dbReference type="NCBI Taxonomy" id="535722"/>
    <lineage>
        <taxon>Eukaryota</taxon>
        <taxon>Fungi</taxon>
        <taxon>Dikarya</taxon>
        <taxon>Ascomycota</taxon>
        <taxon>Pezizomycotina</taxon>
        <taxon>Eurotiomycetes</taxon>
        <taxon>Eurotiomycetidae</taxon>
        <taxon>Onygenales</taxon>
        <taxon>Arthrodermataceae</taxon>
        <taxon>Nannizzia</taxon>
    </lineage>
</organism>
<dbReference type="EMBL" id="DS989826">
    <property type="protein sequence ID" value="EFR03273.1"/>
    <property type="molecule type" value="Genomic_DNA"/>
</dbReference>
<feature type="compositionally biased region" description="Polar residues" evidence="1">
    <location>
        <begin position="77"/>
        <end position="91"/>
    </location>
</feature>
<dbReference type="eggNOG" id="ENOG502RNIF">
    <property type="taxonomic scope" value="Eukaryota"/>
</dbReference>
<dbReference type="VEuPathDB" id="FungiDB:MGYG_06275"/>
<protein>
    <submittedName>
        <fullName evidence="2">Uncharacterized protein</fullName>
    </submittedName>
</protein>
<evidence type="ECO:0000256" key="1">
    <source>
        <dbReference type="SAM" id="MobiDB-lite"/>
    </source>
</evidence>
<dbReference type="OrthoDB" id="4442598at2759"/>
<dbReference type="HOGENOM" id="CLU_027893_0_0_1"/>
<evidence type="ECO:0000313" key="3">
    <source>
        <dbReference type="Proteomes" id="UP000002669"/>
    </source>
</evidence>
<reference evidence="3" key="1">
    <citation type="journal article" date="2012" name="MBio">
        <title>Comparative genome analysis of Trichophyton rubrum and related dermatophytes reveals candidate genes involved in infection.</title>
        <authorList>
            <person name="Martinez D.A."/>
            <person name="Oliver B.G."/>
            <person name="Graeser Y."/>
            <person name="Goldberg J.M."/>
            <person name="Li W."/>
            <person name="Martinez-Rossi N.M."/>
            <person name="Monod M."/>
            <person name="Shelest E."/>
            <person name="Barton R.C."/>
            <person name="Birch E."/>
            <person name="Brakhage A.A."/>
            <person name="Chen Z."/>
            <person name="Gurr S.J."/>
            <person name="Heiman D."/>
            <person name="Heitman J."/>
            <person name="Kosti I."/>
            <person name="Rossi A."/>
            <person name="Saif S."/>
            <person name="Samalova M."/>
            <person name="Saunders C.W."/>
            <person name="Shea T."/>
            <person name="Summerbell R.C."/>
            <person name="Xu J."/>
            <person name="Young S."/>
            <person name="Zeng Q."/>
            <person name="Birren B.W."/>
            <person name="Cuomo C.A."/>
            <person name="White T.C."/>
        </authorList>
    </citation>
    <scope>NUCLEOTIDE SEQUENCE [LARGE SCALE GENOMIC DNA]</scope>
    <source>
        <strain evidence="3">ATCC MYA-4604 / CBS 118893</strain>
    </source>
</reference>
<keyword evidence="3" id="KW-1185">Reference proteome</keyword>
<gene>
    <name evidence="2" type="ORF">MGYG_06275</name>
</gene>
<dbReference type="InParanoid" id="E4UYU3"/>
<sequence>MRSLTLDGCRLVTERCRPLSSSQFVALRRYSQSSLAKPLSQPSKAQLLRFALTGTTCSGPGDKRDKKLDDRLTSQFQKNRLSKVSNTTHHQSPPLPKLQKGHGLSRLHADIETFVNSEKSGAKLLNSIRSLEDALDRCRTKAEGEDLLMTINGLLARLNRLGVKDTHQLLLLGMSYAAKDFAPRSLAFYIRNYSMGSYGPLPRPIGIDLINSLLDGLKRRSWEDPNFDRSAMLRVVTGSTDEETGSVTLHSLLDISGIRENELLPVYLRLLGELNGERMVSNLWRQVQTELEFAQTPRLAESAAASMEAFLTLGIPERALEAASLASKYMDLNNHISVPTWKLLLEHDSHGLLRSIIAPATTAAMLQSDLHSLELVLGATWFNDGTGHHYHPLGTEEISSDCKSGYNSPDHASSVNFVRQIQGAIQIEGCSRSLNSLSAIADLLNEYEGVDLPLKINLLENSDTLDYAWFPSCSPIEFIGNRPPLGRDTDQPLSPTSLGLLSAHVDGNGVPIQSVGNLSLMQLGYIGVRASVANTDGEISQDFIERWRCTGHIIAWDRQSGKVVALWIGKGNGVIHPGLVKPIPPPELPFIFGMITLDETGEPMLSQCDRLGPLNNEQPYWVNIDSGSGLIS</sequence>
<dbReference type="Proteomes" id="UP000002669">
    <property type="component" value="Unassembled WGS sequence"/>
</dbReference>
<feature type="region of interest" description="Disordered" evidence="1">
    <location>
        <begin position="77"/>
        <end position="102"/>
    </location>
</feature>
<dbReference type="GeneID" id="10026981"/>
<evidence type="ECO:0000313" key="2">
    <source>
        <dbReference type="EMBL" id="EFR03273.1"/>
    </source>
</evidence>
<dbReference type="RefSeq" id="XP_003171727.1">
    <property type="nucleotide sequence ID" value="XM_003171679.1"/>
</dbReference>
<accession>E4UYU3</accession>
<dbReference type="AlphaFoldDB" id="E4UYU3"/>
<name>E4UYU3_ARTGP</name>
<proteinExistence type="predicted"/>